<comment type="caution">
    <text evidence="3">The sequence shown here is derived from an EMBL/GenBank/DDBJ whole genome shotgun (WGS) entry which is preliminary data.</text>
</comment>
<evidence type="ECO:0000313" key="3">
    <source>
        <dbReference type="EMBL" id="KAL3763775.1"/>
    </source>
</evidence>
<dbReference type="EMBL" id="JALLAZ020001793">
    <property type="protein sequence ID" value="KAL3763775.1"/>
    <property type="molecule type" value="Genomic_DNA"/>
</dbReference>
<dbReference type="PANTHER" id="PTHR44051:SF8">
    <property type="entry name" value="GLUTATHIONE S-TRANSFERASE GSTA"/>
    <property type="match status" value="1"/>
</dbReference>
<dbReference type="InterPro" id="IPR040079">
    <property type="entry name" value="Glutathione_S-Trfase"/>
</dbReference>
<evidence type="ECO:0000259" key="2">
    <source>
        <dbReference type="PROSITE" id="PS50404"/>
    </source>
</evidence>
<evidence type="ECO:0000256" key="1">
    <source>
        <dbReference type="ARBA" id="ARBA00007409"/>
    </source>
</evidence>
<proteinExistence type="inferred from homology"/>
<comment type="similarity">
    <text evidence="1">Belongs to the GST superfamily.</text>
</comment>
<dbReference type="SFLD" id="SFLDG00358">
    <property type="entry name" value="Main_(cytGST)"/>
    <property type="match status" value="1"/>
</dbReference>
<dbReference type="SUPFAM" id="SSF52833">
    <property type="entry name" value="Thioredoxin-like"/>
    <property type="match status" value="1"/>
</dbReference>
<keyword evidence="4" id="KW-1185">Reference proteome</keyword>
<dbReference type="CDD" id="cd00570">
    <property type="entry name" value="GST_N_family"/>
    <property type="match status" value="1"/>
</dbReference>
<organism evidence="3 4">
    <name type="scientific">Stephanodiscus triporus</name>
    <dbReference type="NCBI Taxonomy" id="2934178"/>
    <lineage>
        <taxon>Eukaryota</taxon>
        <taxon>Sar</taxon>
        <taxon>Stramenopiles</taxon>
        <taxon>Ochrophyta</taxon>
        <taxon>Bacillariophyta</taxon>
        <taxon>Coscinodiscophyceae</taxon>
        <taxon>Thalassiosirophycidae</taxon>
        <taxon>Stephanodiscales</taxon>
        <taxon>Stephanodiscaceae</taxon>
        <taxon>Stephanodiscus</taxon>
    </lineage>
</organism>
<accession>A0ABD3MI62</accession>
<dbReference type="InterPro" id="IPR004045">
    <property type="entry name" value="Glutathione_S-Trfase_N"/>
</dbReference>
<evidence type="ECO:0000313" key="4">
    <source>
        <dbReference type="Proteomes" id="UP001530315"/>
    </source>
</evidence>
<sequence length="279" mass="31642">MAPERSGNNDPATAQQQFQRHTLTFYDRITSNNAARIRLWMRLKGLSSEFHIAYTTHDDQVSDERFASINPNRKIPLLLLEDGVTSIPESAVILQYLEERFASVPPSLLPATPEGRAHMNLAIQYHDIYISCFYVPPAPDVGVDDDCGGDARRGLSPEMRAAKLADVWRQLDVLESHCTCDPYLSGSTLSLADVTLLPTAFYVVYYGPRSFGWEDDAVWTGRPKLRGWYYDAMLELHEEARTIVGGMREALDGSADVRARIDSIRRQTEDHPRHKWIYP</sequence>
<name>A0ABD3MI62_9STRA</name>
<dbReference type="Proteomes" id="UP001530315">
    <property type="component" value="Unassembled WGS sequence"/>
</dbReference>
<gene>
    <name evidence="3" type="ORF">ACHAW5_000348</name>
</gene>
<dbReference type="Pfam" id="PF13417">
    <property type="entry name" value="GST_N_3"/>
    <property type="match status" value="1"/>
</dbReference>
<dbReference type="AlphaFoldDB" id="A0ABD3MI62"/>
<feature type="domain" description="GST N-terminal" evidence="2">
    <location>
        <begin position="21"/>
        <end position="105"/>
    </location>
</feature>
<dbReference type="CDD" id="cd00299">
    <property type="entry name" value="GST_C_family"/>
    <property type="match status" value="1"/>
</dbReference>
<dbReference type="InterPro" id="IPR036249">
    <property type="entry name" value="Thioredoxin-like_sf"/>
</dbReference>
<dbReference type="Gene3D" id="3.40.30.10">
    <property type="entry name" value="Glutaredoxin"/>
    <property type="match status" value="1"/>
</dbReference>
<dbReference type="SFLD" id="SFLDS00019">
    <property type="entry name" value="Glutathione_Transferase_(cytos"/>
    <property type="match status" value="1"/>
</dbReference>
<dbReference type="PANTHER" id="PTHR44051">
    <property type="entry name" value="GLUTATHIONE S-TRANSFERASE-RELATED"/>
    <property type="match status" value="1"/>
</dbReference>
<dbReference type="Gene3D" id="1.20.1050.10">
    <property type="match status" value="1"/>
</dbReference>
<dbReference type="PROSITE" id="PS50404">
    <property type="entry name" value="GST_NTER"/>
    <property type="match status" value="1"/>
</dbReference>
<dbReference type="InterPro" id="IPR036282">
    <property type="entry name" value="Glutathione-S-Trfase_C_sf"/>
</dbReference>
<protein>
    <recommendedName>
        <fullName evidence="2">GST N-terminal domain-containing protein</fullName>
    </recommendedName>
</protein>
<dbReference type="SUPFAM" id="SSF47616">
    <property type="entry name" value="GST C-terminal domain-like"/>
    <property type="match status" value="1"/>
</dbReference>
<reference evidence="3 4" key="1">
    <citation type="submission" date="2024-10" db="EMBL/GenBank/DDBJ databases">
        <title>Updated reference genomes for cyclostephanoid diatoms.</title>
        <authorList>
            <person name="Roberts W.R."/>
            <person name="Alverson A.J."/>
        </authorList>
    </citation>
    <scope>NUCLEOTIDE SEQUENCE [LARGE SCALE GENOMIC DNA]</scope>
    <source>
        <strain evidence="3 4">AJA276-08</strain>
    </source>
</reference>
<dbReference type="Pfam" id="PF13410">
    <property type="entry name" value="GST_C_2"/>
    <property type="match status" value="1"/>
</dbReference>